<protein>
    <submittedName>
        <fullName evidence="1">Inositol 2-dehydrogenase</fullName>
    </submittedName>
</protein>
<accession>A0ABT0EIY3</accession>
<sequence length="36" mass="3761">AWDGFAAAVAADACIEAQGSGQIVHVSLPERPRFYG</sequence>
<keyword evidence="2" id="KW-1185">Reference proteome</keyword>
<organism evidence="1 2">
    <name type="scientific">Pseudomonas emilianonis</name>
    <dbReference type="NCBI Taxonomy" id="2915812"/>
    <lineage>
        <taxon>Bacteria</taxon>
        <taxon>Pseudomonadati</taxon>
        <taxon>Pseudomonadota</taxon>
        <taxon>Gammaproteobacteria</taxon>
        <taxon>Pseudomonadales</taxon>
        <taxon>Pseudomonadaceae</taxon>
        <taxon>Pseudomonas</taxon>
    </lineage>
</organism>
<comment type="caution">
    <text evidence="1">The sequence shown here is derived from an EMBL/GenBank/DDBJ whole genome shotgun (WGS) entry which is preliminary data.</text>
</comment>
<evidence type="ECO:0000313" key="1">
    <source>
        <dbReference type="EMBL" id="MCK1785692.1"/>
    </source>
</evidence>
<proteinExistence type="predicted"/>
<name>A0ABT0EIY3_9PSED</name>
<dbReference type="Proteomes" id="UP001317085">
    <property type="component" value="Unassembled WGS sequence"/>
</dbReference>
<reference evidence="1 2" key="1">
    <citation type="submission" date="2022-02" db="EMBL/GenBank/DDBJ databases">
        <title>Comparative genomics of the first Antarctic Pseudomonas spp. capable of biotransforming 2,4,6-Trinitrotoluene.</title>
        <authorList>
            <person name="Cabrera M.A."/>
            <person name="Marquez S.L."/>
            <person name="Perez-Donoso J.M."/>
        </authorList>
    </citation>
    <scope>NUCLEOTIDE SEQUENCE [LARGE SCALE GENOMIC DNA]</scope>
    <source>
        <strain evidence="1 2">TNT11</strain>
    </source>
</reference>
<feature type="non-terminal residue" evidence="1">
    <location>
        <position position="1"/>
    </location>
</feature>
<evidence type="ECO:0000313" key="2">
    <source>
        <dbReference type="Proteomes" id="UP001317085"/>
    </source>
</evidence>
<dbReference type="Gene3D" id="3.40.50.720">
    <property type="entry name" value="NAD(P)-binding Rossmann-like Domain"/>
    <property type="match status" value="1"/>
</dbReference>
<dbReference type="EMBL" id="JAKNRV010000138">
    <property type="protein sequence ID" value="MCK1785692.1"/>
    <property type="molecule type" value="Genomic_DNA"/>
</dbReference>
<gene>
    <name evidence="1" type="ORF">L9Z73_15400</name>
</gene>